<proteinExistence type="predicted"/>
<dbReference type="RefSeq" id="WP_180858729.1">
    <property type="nucleotide sequence ID" value="NZ_CAIJDE010000047.1"/>
</dbReference>
<feature type="domain" description="Glycosyl transferase family 1" evidence="1">
    <location>
        <begin position="184"/>
        <end position="334"/>
    </location>
</feature>
<name>A0A9N8P2N1_9FLAO</name>
<dbReference type="GO" id="GO:0016757">
    <property type="term" value="F:glycosyltransferase activity"/>
    <property type="evidence" value="ECO:0007669"/>
    <property type="project" value="InterPro"/>
</dbReference>
<dbReference type="Pfam" id="PF00534">
    <property type="entry name" value="Glycos_transf_1"/>
    <property type="match status" value="1"/>
</dbReference>
<keyword evidence="4" id="KW-1185">Reference proteome</keyword>
<sequence>MKVIHFIAGIDKGGGGTTEYMRLLSTALSKHMEIVVATKKTAHPIDIPGIRIKFFEGGILRWFDMLEDFRIFLMAEKPDIVHINGIWSPQNWGFQKVAQEIGIKVILSPHGMLEPWIMANNPWKKRLGLFLYQKKAIQDVAFLHTTAEMEALNIQYLGFKPPISIIPNGIDLNDIKGIKECYGTKKMVFISRIHPKKGIELLLEAWRHCNTKDWSLEIAGNGDKNYIAHLSNSARDLKNVNFVGAKYGNEKWDFLRSADVMVLPTHSENFGIVIAEALALGVPVITTQGTPWEDLEIHECGWWINLSVQNLEKIITQVLNTAAYELESMGRKGRRLVAEKYEIKAVANQMNDLYKKILN</sequence>
<evidence type="ECO:0000313" key="3">
    <source>
        <dbReference type="EMBL" id="CAC9975285.1"/>
    </source>
</evidence>
<reference evidence="3 4" key="1">
    <citation type="submission" date="2020-06" db="EMBL/GenBank/DDBJ databases">
        <authorList>
            <person name="Criscuolo A."/>
        </authorList>
    </citation>
    <scope>NUCLEOTIDE SEQUENCE [LARGE SCALE GENOMIC DNA]</scope>
    <source>
        <strain evidence="3">PXU-55</strain>
    </source>
</reference>
<dbReference type="AlphaFoldDB" id="A0A9N8P2N1"/>
<dbReference type="InterPro" id="IPR001296">
    <property type="entry name" value="Glyco_trans_1"/>
</dbReference>
<dbReference type="InterPro" id="IPR028098">
    <property type="entry name" value="Glyco_trans_4-like_N"/>
</dbReference>
<dbReference type="Proteomes" id="UP000533639">
    <property type="component" value="Unassembled WGS sequence"/>
</dbReference>
<accession>A0A9N8P2N1</accession>
<gene>
    <name evidence="3" type="ORF">FLAPXU55_02994</name>
</gene>
<dbReference type="Pfam" id="PF13439">
    <property type="entry name" value="Glyco_transf_4"/>
    <property type="match status" value="1"/>
</dbReference>
<comment type="caution">
    <text evidence="3">The sequence shown here is derived from an EMBL/GenBank/DDBJ whole genome shotgun (WGS) entry which is preliminary data.</text>
</comment>
<dbReference type="SUPFAM" id="SSF53756">
    <property type="entry name" value="UDP-Glycosyltransferase/glycogen phosphorylase"/>
    <property type="match status" value="1"/>
</dbReference>
<dbReference type="Gene3D" id="3.40.50.2000">
    <property type="entry name" value="Glycogen Phosphorylase B"/>
    <property type="match status" value="2"/>
</dbReference>
<dbReference type="PANTHER" id="PTHR12526:SF637">
    <property type="entry name" value="GLYCOSYLTRANSFERASE EPSF-RELATED"/>
    <property type="match status" value="1"/>
</dbReference>
<protein>
    <submittedName>
        <fullName evidence="3">Glycosyltransferase family 4 protein</fullName>
    </submittedName>
</protein>
<dbReference type="PANTHER" id="PTHR12526">
    <property type="entry name" value="GLYCOSYLTRANSFERASE"/>
    <property type="match status" value="1"/>
</dbReference>
<organism evidence="3 4">
    <name type="scientific">Flavobacterium panici</name>
    <dbReference type="NCBI Taxonomy" id="2654843"/>
    <lineage>
        <taxon>Bacteria</taxon>
        <taxon>Pseudomonadati</taxon>
        <taxon>Bacteroidota</taxon>
        <taxon>Flavobacteriia</taxon>
        <taxon>Flavobacteriales</taxon>
        <taxon>Flavobacteriaceae</taxon>
        <taxon>Flavobacterium</taxon>
    </lineage>
</organism>
<evidence type="ECO:0000259" key="1">
    <source>
        <dbReference type="Pfam" id="PF00534"/>
    </source>
</evidence>
<evidence type="ECO:0000313" key="4">
    <source>
        <dbReference type="Proteomes" id="UP000533639"/>
    </source>
</evidence>
<evidence type="ECO:0000259" key="2">
    <source>
        <dbReference type="Pfam" id="PF13439"/>
    </source>
</evidence>
<dbReference type="EMBL" id="CAIJDE010000047">
    <property type="protein sequence ID" value="CAC9975285.1"/>
    <property type="molecule type" value="Genomic_DNA"/>
</dbReference>
<feature type="domain" description="Glycosyltransferase subfamily 4-like N-terminal" evidence="2">
    <location>
        <begin position="15"/>
        <end position="173"/>
    </location>
</feature>